<dbReference type="AlphaFoldDB" id="A0A399SXA5"/>
<protein>
    <submittedName>
        <fullName evidence="1">Uncharacterized protein</fullName>
    </submittedName>
</protein>
<proteinExistence type="predicted"/>
<gene>
    <name evidence="1" type="ORF">D1614_09375</name>
</gene>
<accession>A0A399SXA5</accession>
<dbReference type="Proteomes" id="UP000265926">
    <property type="component" value="Unassembled WGS sequence"/>
</dbReference>
<organism evidence="1 2">
    <name type="scientific">Maribellus luteus</name>
    <dbReference type="NCBI Taxonomy" id="2305463"/>
    <lineage>
        <taxon>Bacteria</taxon>
        <taxon>Pseudomonadati</taxon>
        <taxon>Bacteroidota</taxon>
        <taxon>Bacteroidia</taxon>
        <taxon>Marinilabiliales</taxon>
        <taxon>Prolixibacteraceae</taxon>
        <taxon>Maribellus</taxon>
    </lineage>
</organism>
<name>A0A399SXA5_9BACT</name>
<dbReference type="EMBL" id="QWGR01000004">
    <property type="protein sequence ID" value="RIJ48730.1"/>
    <property type="molecule type" value="Genomic_DNA"/>
</dbReference>
<keyword evidence="2" id="KW-1185">Reference proteome</keyword>
<sequence>MISWFIMWLLGLDRGVEKVEGEWIVAMEIFGLSELRRCFCWKMKEDLWAGQVMFGRRWFLKNQEGYVNAGF</sequence>
<reference evidence="1 2" key="1">
    <citation type="submission" date="2018-08" db="EMBL/GenBank/DDBJ databases">
        <title>Pallidiluteibacterium maritimus gen. nov., sp. nov., isolated from coastal sediment.</title>
        <authorList>
            <person name="Zhou L.Y."/>
        </authorList>
    </citation>
    <scope>NUCLEOTIDE SEQUENCE [LARGE SCALE GENOMIC DNA]</scope>
    <source>
        <strain evidence="1 2">XSD2</strain>
    </source>
</reference>
<comment type="caution">
    <text evidence="1">The sequence shown here is derived from an EMBL/GenBank/DDBJ whole genome shotgun (WGS) entry which is preliminary data.</text>
</comment>
<evidence type="ECO:0000313" key="1">
    <source>
        <dbReference type="EMBL" id="RIJ48730.1"/>
    </source>
</evidence>
<dbReference type="RefSeq" id="WP_119437652.1">
    <property type="nucleotide sequence ID" value="NZ_QWGR01000004.1"/>
</dbReference>
<evidence type="ECO:0000313" key="2">
    <source>
        <dbReference type="Proteomes" id="UP000265926"/>
    </source>
</evidence>